<gene>
    <name evidence="1" type="ORF">M9H77_04917</name>
</gene>
<evidence type="ECO:0000313" key="2">
    <source>
        <dbReference type="Proteomes" id="UP001060085"/>
    </source>
</evidence>
<accession>A0ACC0CFF8</accession>
<proteinExistence type="predicted"/>
<dbReference type="EMBL" id="CM044701">
    <property type="protein sequence ID" value="KAI5683689.1"/>
    <property type="molecule type" value="Genomic_DNA"/>
</dbReference>
<evidence type="ECO:0000313" key="1">
    <source>
        <dbReference type="EMBL" id="KAI5683689.1"/>
    </source>
</evidence>
<keyword evidence="2" id="KW-1185">Reference proteome</keyword>
<sequence>MIGYPTLLYLPTPPSIRIQTNNITNRRALTPCAILDVLGLPYSDSQGRHCAYYQDYSFSTFSVRIELFVIDDDSGASELPAGEDRNQYVWLEEIEQPEHFAVVGATH</sequence>
<dbReference type="Proteomes" id="UP001060085">
    <property type="component" value="Linkage Group LG01"/>
</dbReference>
<protein>
    <submittedName>
        <fullName evidence="1">Uncharacterized protein</fullName>
    </submittedName>
</protein>
<comment type="caution">
    <text evidence="1">The sequence shown here is derived from an EMBL/GenBank/DDBJ whole genome shotgun (WGS) entry which is preliminary data.</text>
</comment>
<organism evidence="1 2">
    <name type="scientific">Catharanthus roseus</name>
    <name type="common">Madagascar periwinkle</name>
    <name type="synonym">Vinca rosea</name>
    <dbReference type="NCBI Taxonomy" id="4058"/>
    <lineage>
        <taxon>Eukaryota</taxon>
        <taxon>Viridiplantae</taxon>
        <taxon>Streptophyta</taxon>
        <taxon>Embryophyta</taxon>
        <taxon>Tracheophyta</taxon>
        <taxon>Spermatophyta</taxon>
        <taxon>Magnoliopsida</taxon>
        <taxon>eudicotyledons</taxon>
        <taxon>Gunneridae</taxon>
        <taxon>Pentapetalae</taxon>
        <taxon>asterids</taxon>
        <taxon>lamiids</taxon>
        <taxon>Gentianales</taxon>
        <taxon>Apocynaceae</taxon>
        <taxon>Rauvolfioideae</taxon>
        <taxon>Vinceae</taxon>
        <taxon>Catharanthinae</taxon>
        <taxon>Catharanthus</taxon>
    </lineage>
</organism>
<reference evidence="2" key="1">
    <citation type="journal article" date="2023" name="Nat. Plants">
        <title>Single-cell RNA sequencing provides a high-resolution roadmap for understanding the multicellular compartmentation of specialized metabolism.</title>
        <authorList>
            <person name="Sun S."/>
            <person name="Shen X."/>
            <person name="Li Y."/>
            <person name="Li Y."/>
            <person name="Wang S."/>
            <person name="Li R."/>
            <person name="Zhang H."/>
            <person name="Shen G."/>
            <person name="Guo B."/>
            <person name="Wei J."/>
            <person name="Xu J."/>
            <person name="St-Pierre B."/>
            <person name="Chen S."/>
            <person name="Sun C."/>
        </authorList>
    </citation>
    <scope>NUCLEOTIDE SEQUENCE [LARGE SCALE GENOMIC DNA]</scope>
</reference>
<name>A0ACC0CFF8_CATRO</name>